<dbReference type="PANTHER" id="PTHR10177">
    <property type="entry name" value="CYCLINS"/>
    <property type="match status" value="1"/>
</dbReference>
<dbReference type="STRING" id="1447883.A0A2B7Z3Z4"/>
<dbReference type="EMBL" id="PDNA01000002">
    <property type="protein sequence ID" value="PGH28081.1"/>
    <property type="molecule type" value="Genomic_DNA"/>
</dbReference>
<feature type="domain" description="Cyclin-like" evidence="7">
    <location>
        <begin position="197"/>
        <end position="277"/>
    </location>
</feature>
<dbReference type="FunFam" id="1.10.472.10:FF:000010">
    <property type="entry name" value="G1/S-specific cyclin Cln1"/>
    <property type="match status" value="1"/>
</dbReference>
<evidence type="ECO:0000256" key="6">
    <source>
        <dbReference type="SAM" id="MobiDB-lite"/>
    </source>
</evidence>
<feature type="compositionally biased region" description="Pro residues" evidence="6">
    <location>
        <begin position="311"/>
        <end position="320"/>
    </location>
</feature>
<sequence>MAYQQRPTSSFQPCDSYFVESYEPEFPVPRLGPKEHAKLIARERQYAMADEMSKKVSDEYQDDILAQMLVMDSATLPDVDSIDIQTEIQWFMRPYLLDFLTEAHTAFQLMPTTLFLAVNLLDRYCSKRVVYKRHYQLVGCAALLIAAKYVDKKDRVPTIKELKSMCCSLYEDDMFIQMEWHVLQTLSWTIGHPTVDSFLQLAVIDTPYDPEMEHMALYILEISLFHRDFVSKHSSDLARASLALARCILNRPQPRNNDWASTYDSLTLVNLSQHLVQPSQVLARKYSSAHYSRVSKILEQFLAHQASVPKPYSPPTPPSDVPTESKPYNGEIGLATPQKSQYPASLPNGYLTPPITPDNDAFNNTDNANVPRGVPGHPHLCPSSPTPVPAVQYSQPHLQVQDQNLYTQHSRYPQHAGVGYNPVY</sequence>
<accession>A0A2B7Z3Z4</accession>
<keyword evidence="10" id="KW-1185">Reference proteome</keyword>
<dbReference type="FunFam" id="1.10.472.10:FF:000065">
    <property type="entry name" value="G1/S-specific cyclin Cln1"/>
    <property type="match status" value="1"/>
</dbReference>
<dbReference type="SMART" id="SM00385">
    <property type="entry name" value="CYCLIN"/>
    <property type="match status" value="2"/>
</dbReference>
<dbReference type="GO" id="GO:0016538">
    <property type="term" value="F:cyclin-dependent protein serine/threonine kinase regulator activity"/>
    <property type="evidence" value="ECO:0007669"/>
    <property type="project" value="UniProtKB-ARBA"/>
</dbReference>
<evidence type="ECO:0000256" key="5">
    <source>
        <dbReference type="RuleBase" id="RU000383"/>
    </source>
</evidence>
<dbReference type="Pfam" id="PF02984">
    <property type="entry name" value="Cyclin_C"/>
    <property type="match status" value="1"/>
</dbReference>
<dbReference type="Proteomes" id="UP000224634">
    <property type="component" value="Unassembled WGS sequence"/>
</dbReference>
<keyword evidence="2" id="KW-0132">Cell division</keyword>
<keyword evidence="4" id="KW-0131">Cell cycle</keyword>
<evidence type="ECO:0000259" key="8">
    <source>
        <dbReference type="SMART" id="SM01332"/>
    </source>
</evidence>
<evidence type="ECO:0000256" key="4">
    <source>
        <dbReference type="ARBA" id="ARBA00023306"/>
    </source>
</evidence>
<dbReference type="InterPro" id="IPR048258">
    <property type="entry name" value="Cyclins_cyclin-box"/>
</dbReference>
<evidence type="ECO:0000256" key="1">
    <source>
        <dbReference type="ARBA" id="ARBA00008742"/>
    </source>
</evidence>
<dbReference type="OrthoDB" id="5590282at2759"/>
<dbReference type="CDD" id="cd20559">
    <property type="entry name" value="CYCLIN_ScCLN_like"/>
    <property type="match status" value="1"/>
</dbReference>
<evidence type="ECO:0000313" key="10">
    <source>
        <dbReference type="Proteomes" id="UP000224634"/>
    </source>
</evidence>
<reference evidence="9 10" key="1">
    <citation type="submission" date="2017-10" db="EMBL/GenBank/DDBJ databases">
        <title>Comparative genomics in systemic dimorphic fungi from Ajellomycetaceae.</title>
        <authorList>
            <person name="Munoz J.F."/>
            <person name="Mcewen J.G."/>
            <person name="Clay O.K."/>
            <person name="Cuomo C.A."/>
        </authorList>
    </citation>
    <scope>NUCLEOTIDE SEQUENCE [LARGE SCALE GENOMIC DNA]</scope>
    <source>
        <strain evidence="9 10">UAMH7299</strain>
    </source>
</reference>
<dbReference type="InterPro" id="IPR013763">
    <property type="entry name" value="Cyclin-like_dom"/>
</dbReference>
<dbReference type="GO" id="GO:0044843">
    <property type="term" value="P:cell cycle G1/S phase transition"/>
    <property type="evidence" value="ECO:0007669"/>
    <property type="project" value="UniProtKB-ARBA"/>
</dbReference>
<dbReference type="Gene3D" id="1.10.472.10">
    <property type="entry name" value="Cyclin-like"/>
    <property type="match status" value="2"/>
</dbReference>
<dbReference type="GO" id="GO:0051301">
    <property type="term" value="P:cell division"/>
    <property type="evidence" value="ECO:0007669"/>
    <property type="project" value="UniProtKB-KW"/>
</dbReference>
<dbReference type="GO" id="GO:0051726">
    <property type="term" value="P:regulation of cell cycle"/>
    <property type="evidence" value="ECO:0007669"/>
    <property type="project" value="UniProtKB-ARBA"/>
</dbReference>
<dbReference type="InterPro" id="IPR004367">
    <property type="entry name" value="Cyclin_C-dom"/>
</dbReference>
<comment type="caution">
    <text evidence="9">The sequence shown here is derived from an EMBL/GenBank/DDBJ whole genome shotgun (WGS) entry which is preliminary data.</text>
</comment>
<dbReference type="SMART" id="SM01332">
    <property type="entry name" value="Cyclin_C"/>
    <property type="match status" value="1"/>
</dbReference>
<evidence type="ECO:0000259" key="7">
    <source>
        <dbReference type="SMART" id="SM00385"/>
    </source>
</evidence>
<evidence type="ECO:0000256" key="3">
    <source>
        <dbReference type="ARBA" id="ARBA00023127"/>
    </source>
</evidence>
<name>A0A2B7Z3Z4_POLH7</name>
<protein>
    <submittedName>
        <fullName evidence="9">Uncharacterized protein</fullName>
    </submittedName>
</protein>
<keyword evidence="3 5" id="KW-0195">Cyclin</keyword>
<evidence type="ECO:0000256" key="2">
    <source>
        <dbReference type="ARBA" id="ARBA00022618"/>
    </source>
</evidence>
<proteinExistence type="inferred from homology"/>
<feature type="domain" description="Cyclin-like" evidence="7">
    <location>
        <begin position="98"/>
        <end position="184"/>
    </location>
</feature>
<dbReference type="PROSITE" id="PS00292">
    <property type="entry name" value="CYCLINS"/>
    <property type="match status" value="1"/>
</dbReference>
<dbReference type="Pfam" id="PF00134">
    <property type="entry name" value="Cyclin_N"/>
    <property type="match status" value="1"/>
</dbReference>
<dbReference type="CDD" id="cd20537">
    <property type="entry name" value="CYCLIN_CCNO-like_rpt2"/>
    <property type="match status" value="1"/>
</dbReference>
<feature type="domain" description="Cyclin C-terminal" evidence="8">
    <location>
        <begin position="193"/>
        <end position="300"/>
    </location>
</feature>
<dbReference type="InterPro" id="IPR006671">
    <property type="entry name" value="Cyclin_N"/>
</dbReference>
<feature type="region of interest" description="Disordered" evidence="6">
    <location>
        <begin position="308"/>
        <end position="328"/>
    </location>
</feature>
<dbReference type="SUPFAM" id="SSF47954">
    <property type="entry name" value="Cyclin-like"/>
    <property type="match status" value="2"/>
</dbReference>
<gene>
    <name evidence="9" type="ORF">AJ80_00338</name>
</gene>
<dbReference type="AlphaFoldDB" id="A0A2B7Z3Z4"/>
<dbReference type="InterPro" id="IPR039361">
    <property type="entry name" value="Cyclin"/>
</dbReference>
<organism evidence="9 10">
    <name type="scientific">Polytolypa hystricis (strain UAMH7299)</name>
    <dbReference type="NCBI Taxonomy" id="1447883"/>
    <lineage>
        <taxon>Eukaryota</taxon>
        <taxon>Fungi</taxon>
        <taxon>Dikarya</taxon>
        <taxon>Ascomycota</taxon>
        <taxon>Pezizomycotina</taxon>
        <taxon>Eurotiomycetes</taxon>
        <taxon>Eurotiomycetidae</taxon>
        <taxon>Onygenales</taxon>
        <taxon>Onygenales incertae sedis</taxon>
        <taxon>Polytolypa</taxon>
    </lineage>
</organism>
<evidence type="ECO:0000313" key="9">
    <source>
        <dbReference type="EMBL" id="PGH28081.1"/>
    </source>
</evidence>
<dbReference type="InterPro" id="IPR036915">
    <property type="entry name" value="Cyclin-like_sf"/>
</dbReference>
<comment type="similarity">
    <text evidence="1 5">Belongs to the cyclin family.</text>
</comment>